<name>A0ABN0MYN0_9CHLA</name>
<dbReference type="EMBL" id="APJW01000003">
    <property type="protein sequence ID" value="EQM62383.1"/>
    <property type="molecule type" value="Genomic_DNA"/>
</dbReference>
<reference evidence="1 2" key="1">
    <citation type="submission" date="2013-07" db="EMBL/GenBank/DDBJ databases">
        <title>Isolation of a new Chlamydia species from the feral Sacred Ibis (Threskiornis aethiopicus): Chlamydia ibidis.</title>
        <authorList>
            <person name="Vorimore F."/>
            <person name="Hsia R.-C."/>
            <person name="Huot-Creasy H."/>
            <person name="Bastian S."/>
            <person name="Deruyter L."/>
            <person name="Passet A."/>
            <person name="Sachse K."/>
            <person name="Bavoil P."/>
            <person name="Myers G."/>
            <person name="Laroucau K."/>
        </authorList>
    </citation>
    <scope>NUCLEOTIDE SEQUENCE [LARGE SCALE GENOMIC DNA]</scope>
    <source>
        <strain evidence="1 2">10-1398/6</strain>
    </source>
</reference>
<evidence type="ECO:0000313" key="1">
    <source>
        <dbReference type="EMBL" id="EQM62383.1"/>
    </source>
</evidence>
<organism evidence="1 2">
    <name type="scientific">Chlamydia ibidis 10-1398/6</name>
    <dbReference type="NCBI Taxonomy" id="1046581"/>
    <lineage>
        <taxon>Bacteria</taxon>
        <taxon>Pseudomonadati</taxon>
        <taxon>Chlamydiota</taxon>
        <taxon>Chlamydiia</taxon>
        <taxon>Chlamydiales</taxon>
        <taxon>Chlamydiaceae</taxon>
        <taxon>Chlamydia/Chlamydophila group</taxon>
        <taxon>Chlamydia</taxon>
    </lineage>
</organism>
<evidence type="ECO:0000313" key="2">
    <source>
        <dbReference type="Proteomes" id="UP000016064"/>
    </source>
</evidence>
<keyword evidence="2" id="KW-1185">Reference proteome</keyword>
<gene>
    <name evidence="1" type="ORF">H359_0852</name>
</gene>
<accession>A0ABN0MYN0</accession>
<sequence>MKNKIKNLLDDLYNNQQEKLHNLGQEIIPNLTTDDALQPMDFSILEENSFFRFEEGVLMGLGEARAAVLAFFAEENSETR</sequence>
<dbReference type="Proteomes" id="UP000016064">
    <property type="component" value="Unassembled WGS sequence"/>
</dbReference>
<dbReference type="RefSeq" id="WP_020370466.1">
    <property type="nucleotide sequence ID" value="NZ_APJW01000003.1"/>
</dbReference>
<comment type="caution">
    <text evidence="1">The sequence shown here is derived from an EMBL/GenBank/DDBJ whole genome shotgun (WGS) entry which is preliminary data.</text>
</comment>
<protein>
    <submittedName>
        <fullName evidence="1">Uncharacterized protein</fullName>
    </submittedName>
</protein>
<proteinExistence type="predicted"/>